<dbReference type="InterPro" id="IPR000835">
    <property type="entry name" value="HTH_MarR-typ"/>
</dbReference>
<dbReference type="PROSITE" id="PS01117">
    <property type="entry name" value="HTH_MARR_1"/>
    <property type="match status" value="1"/>
</dbReference>
<sequence>MSQRNGSPSMPPVQERFGLAIGNVSRAWRAKLDVRLRPLGLSQSKWLALLYVSRAPSGLSQTELAAMLGVEAPTLTRLLNQLEESGWVRRNTLASDGRCKMVSLTAKARGVIKRIDAEIQQLRAETLFQLSDAEAKAGLAALQKLHGLLDAL</sequence>
<evidence type="ECO:0000313" key="6">
    <source>
        <dbReference type="Proteomes" id="UP000482155"/>
    </source>
</evidence>
<evidence type="ECO:0000259" key="4">
    <source>
        <dbReference type="PROSITE" id="PS50995"/>
    </source>
</evidence>
<dbReference type="PRINTS" id="PR00598">
    <property type="entry name" value="HTHMARR"/>
</dbReference>
<dbReference type="GO" id="GO:0003700">
    <property type="term" value="F:DNA-binding transcription factor activity"/>
    <property type="evidence" value="ECO:0007669"/>
    <property type="project" value="InterPro"/>
</dbReference>
<evidence type="ECO:0000256" key="2">
    <source>
        <dbReference type="ARBA" id="ARBA00023125"/>
    </source>
</evidence>
<name>A0A6B3SJM2_9BURK</name>
<dbReference type="GO" id="GO:0003677">
    <property type="term" value="F:DNA binding"/>
    <property type="evidence" value="ECO:0007669"/>
    <property type="project" value="UniProtKB-KW"/>
</dbReference>
<evidence type="ECO:0000313" key="5">
    <source>
        <dbReference type="EMBL" id="NEX60768.1"/>
    </source>
</evidence>
<gene>
    <name evidence="5" type="ORF">G3574_06735</name>
</gene>
<reference evidence="5 6" key="1">
    <citation type="submission" date="2020-02" db="EMBL/GenBank/DDBJ databases">
        <authorList>
            <person name="Kim M.K."/>
        </authorList>
    </citation>
    <scope>NUCLEOTIDE SEQUENCE [LARGE SCALE GENOMIC DNA]</scope>
    <source>
        <strain evidence="5 6">17J57-3</strain>
    </source>
</reference>
<dbReference type="EMBL" id="JAAIVB010000014">
    <property type="protein sequence ID" value="NEX60768.1"/>
    <property type="molecule type" value="Genomic_DNA"/>
</dbReference>
<protein>
    <submittedName>
        <fullName evidence="5">MarR family transcriptional regulator</fullName>
    </submittedName>
</protein>
<accession>A0A6B3SJM2</accession>
<dbReference type="Gene3D" id="1.10.10.10">
    <property type="entry name" value="Winged helix-like DNA-binding domain superfamily/Winged helix DNA-binding domain"/>
    <property type="match status" value="1"/>
</dbReference>
<dbReference type="InterPro" id="IPR023187">
    <property type="entry name" value="Tscrpt_reg_MarR-type_CS"/>
</dbReference>
<dbReference type="Pfam" id="PF12802">
    <property type="entry name" value="MarR_2"/>
    <property type="match status" value="1"/>
</dbReference>
<dbReference type="InterPro" id="IPR039422">
    <property type="entry name" value="MarR/SlyA-like"/>
</dbReference>
<keyword evidence="1" id="KW-0805">Transcription regulation</keyword>
<evidence type="ECO:0000256" key="3">
    <source>
        <dbReference type="ARBA" id="ARBA00023163"/>
    </source>
</evidence>
<dbReference type="InterPro" id="IPR036388">
    <property type="entry name" value="WH-like_DNA-bd_sf"/>
</dbReference>
<keyword evidence="6" id="KW-1185">Reference proteome</keyword>
<feature type="domain" description="HTH marR-type" evidence="4">
    <location>
        <begin position="14"/>
        <end position="147"/>
    </location>
</feature>
<dbReference type="SUPFAM" id="SSF46785">
    <property type="entry name" value="Winged helix' DNA-binding domain"/>
    <property type="match status" value="1"/>
</dbReference>
<keyword evidence="2" id="KW-0238">DNA-binding</keyword>
<proteinExistence type="predicted"/>
<dbReference type="PANTHER" id="PTHR33164">
    <property type="entry name" value="TRANSCRIPTIONAL REGULATOR, MARR FAMILY"/>
    <property type="match status" value="1"/>
</dbReference>
<organism evidence="5 6">
    <name type="scientific">Noviherbaspirillum galbum</name>
    <dbReference type="NCBI Taxonomy" id="2709383"/>
    <lineage>
        <taxon>Bacteria</taxon>
        <taxon>Pseudomonadati</taxon>
        <taxon>Pseudomonadota</taxon>
        <taxon>Betaproteobacteria</taxon>
        <taxon>Burkholderiales</taxon>
        <taxon>Oxalobacteraceae</taxon>
        <taxon>Noviherbaspirillum</taxon>
    </lineage>
</organism>
<dbReference type="GO" id="GO:0006950">
    <property type="term" value="P:response to stress"/>
    <property type="evidence" value="ECO:0007669"/>
    <property type="project" value="TreeGrafter"/>
</dbReference>
<dbReference type="SMART" id="SM00347">
    <property type="entry name" value="HTH_MARR"/>
    <property type="match status" value="1"/>
</dbReference>
<dbReference type="RefSeq" id="WP_163961322.1">
    <property type="nucleotide sequence ID" value="NZ_JAAIVB010000014.1"/>
</dbReference>
<dbReference type="PANTHER" id="PTHR33164:SF64">
    <property type="entry name" value="TRANSCRIPTIONAL REGULATOR SLYA"/>
    <property type="match status" value="1"/>
</dbReference>
<dbReference type="InterPro" id="IPR036390">
    <property type="entry name" value="WH_DNA-bd_sf"/>
</dbReference>
<comment type="caution">
    <text evidence="5">The sequence shown here is derived from an EMBL/GenBank/DDBJ whole genome shotgun (WGS) entry which is preliminary data.</text>
</comment>
<dbReference type="PROSITE" id="PS50995">
    <property type="entry name" value="HTH_MARR_2"/>
    <property type="match status" value="1"/>
</dbReference>
<dbReference type="Proteomes" id="UP000482155">
    <property type="component" value="Unassembled WGS sequence"/>
</dbReference>
<keyword evidence="3" id="KW-0804">Transcription</keyword>
<evidence type="ECO:0000256" key="1">
    <source>
        <dbReference type="ARBA" id="ARBA00023015"/>
    </source>
</evidence>
<dbReference type="AlphaFoldDB" id="A0A6B3SJM2"/>